<dbReference type="RefSeq" id="WP_317565448.1">
    <property type="nucleotide sequence ID" value="NZ_JAWLJX010000006.1"/>
</dbReference>
<evidence type="ECO:0008006" key="4">
    <source>
        <dbReference type="Google" id="ProtNLM"/>
    </source>
</evidence>
<evidence type="ECO:0000313" key="3">
    <source>
        <dbReference type="Proteomes" id="UP001185755"/>
    </source>
</evidence>
<feature type="compositionally biased region" description="Polar residues" evidence="1">
    <location>
        <begin position="204"/>
        <end position="223"/>
    </location>
</feature>
<evidence type="ECO:0000313" key="2">
    <source>
        <dbReference type="EMBL" id="MDV6263230.1"/>
    </source>
</evidence>
<protein>
    <recommendedName>
        <fullName evidence="4">Condensation domain-containing protein</fullName>
    </recommendedName>
</protein>
<gene>
    <name evidence="2" type="ORF">R3P96_18000</name>
</gene>
<comment type="caution">
    <text evidence="2">The sequence shown here is derived from an EMBL/GenBank/DDBJ whole genome shotgun (WGS) entry which is preliminary data.</text>
</comment>
<dbReference type="SUPFAM" id="SSF52777">
    <property type="entry name" value="CoA-dependent acyltransferases"/>
    <property type="match status" value="1"/>
</dbReference>
<dbReference type="EMBL" id="JAWLJX010000006">
    <property type="protein sequence ID" value="MDV6263230.1"/>
    <property type="molecule type" value="Genomic_DNA"/>
</dbReference>
<evidence type="ECO:0000256" key="1">
    <source>
        <dbReference type="SAM" id="MobiDB-lite"/>
    </source>
</evidence>
<sequence>MERLTYDDDLFLRMECVLGVPVVNQIVWRFDRPVSVDALEAMRHLLAAGPIDRSVRRVRVPGARDSWTAARRPADPIVVASPIVRAAVDRWIEDEAAVRLDPIEGPAWRLSATAVDGGGTIVSLVGSHVVGDGGALTSAAAAALTGRAVPDDFERVGLDDSDSVSGRSGADIVDGVGRIGAAISGAARAVGGAAIETVRARTTGAGSLSTDVGSTAPNNTTDANGDRPRAMVAPAEGAWVPSTVVVDCMSAEWSAAAASKGGSSNSLLVAVVLGILTRSGRITTEERVRVALPVSTRRAGDRRANATSGVSIHVDAGGAYRDDLGPIRASSKKAFRAQADRTVTTTFELLKPLMQLLPDAIVAKLAASGSAPLCLCSNLGSRGVALRTIGGVDATAVAMRSITQNTDVALLRRTGGGVSAWWNESGDRATLCVTGLDPDRFPSKEHLRGLVEAEYDSWGLTSEFW</sequence>
<feature type="region of interest" description="Disordered" evidence="1">
    <location>
        <begin position="204"/>
        <end position="227"/>
    </location>
</feature>
<proteinExistence type="predicted"/>
<dbReference type="Proteomes" id="UP001185755">
    <property type="component" value="Unassembled WGS sequence"/>
</dbReference>
<accession>A0ABU4BGA0</accession>
<dbReference type="InterPro" id="IPR023213">
    <property type="entry name" value="CAT-like_dom_sf"/>
</dbReference>
<keyword evidence="3" id="KW-1185">Reference proteome</keyword>
<dbReference type="Gene3D" id="3.30.559.10">
    <property type="entry name" value="Chloramphenicol acetyltransferase-like domain"/>
    <property type="match status" value="1"/>
</dbReference>
<reference evidence="2 3" key="1">
    <citation type="submission" date="2023-10" db="EMBL/GenBank/DDBJ databases">
        <title>Development of a sustainable strategy for remediation of hydrocarbon-contaminated territories based on the waste exchange concept.</title>
        <authorList>
            <person name="Krivoruchko A."/>
        </authorList>
    </citation>
    <scope>NUCLEOTIDE SEQUENCE [LARGE SCALE GENOMIC DNA]</scope>
    <source>
        <strain evidence="2 3">IEGM 1323</strain>
    </source>
</reference>
<name>A0ABU4BGA0_9NOCA</name>
<organism evidence="2 3">
    <name type="scientific">Rhodococcoides yunnanense</name>
    <dbReference type="NCBI Taxonomy" id="278209"/>
    <lineage>
        <taxon>Bacteria</taxon>
        <taxon>Bacillati</taxon>
        <taxon>Actinomycetota</taxon>
        <taxon>Actinomycetes</taxon>
        <taxon>Mycobacteriales</taxon>
        <taxon>Nocardiaceae</taxon>
        <taxon>Rhodococcoides</taxon>
    </lineage>
</organism>